<reference evidence="1" key="1">
    <citation type="submission" date="2023-07" db="EMBL/GenBank/DDBJ databases">
        <title>Black Yeasts Isolated from many extreme environments.</title>
        <authorList>
            <person name="Coleine C."/>
            <person name="Stajich J.E."/>
            <person name="Selbmann L."/>
        </authorList>
    </citation>
    <scope>NUCLEOTIDE SEQUENCE</scope>
    <source>
        <strain evidence="1">CCFEE 5714</strain>
    </source>
</reference>
<organism evidence="1 2">
    <name type="scientific">Vermiconidia calcicola</name>
    <dbReference type="NCBI Taxonomy" id="1690605"/>
    <lineage>
        <taxon>Eukaryota</taxon>
        <taxon>Fungi</taxon>
        <taxon>Dikarya</taxon>
        <taxon>Ascomycota</taxon>
        <taxon>Pezizomycotina</taxon>
        <taxon>Dothideomycetes</taxon>
        <taxon>Dothideomycetidae</taxon>
        <taxon>Mycosphaerellales</taxon>
        <taxon>Extremaceae</taxon>
        <taxon>Vermiconidia</taxon>
    </lineage>
</organism>
<evidence type="ECO:0000313" key="1">
    <source>
        <dbReference type="EMBL" id="KAK3683091.1"/>
    </source>
</evidence>
<sequence>MAPDDRLSECVGALRAKNKRARARAERMEAIATARNSIREAERHINRLEAEPTSSTTNLPDSPDGEDVAIVGSNMTTTEIEAEIAVSRDTVQKLQEEIKDLK</sequence>
<keyword evidence="2" id="KW-1185">Reference proteome</keyword>
<evidence type="ECO:0000313" key="2">
    <source>
        <dbReference type="Proteomes" id="UP001281147"/>
    </source>
</evidence>
<comment type="caution">
    <text evidence="1">The sequence shown here is derived from an EMBL/GenBank/DDBJ whole genome shotgun (WGS) entry which is preliminary data.</text>
</comment>
<proteinExistence type="predicted"/>
<dbReference type="EMBL" id="JAUTXU010000370">
    <property type="protein sequence ID" value="KAK3683091.1"/>
    <property type="molecule type" value="Genomic_DNA"/>
</dbReference>
<accession>A0ACC3MAW0</accession>
<gene>
    <name evidence="1" type="ORF">LTR37_020576</name>
</gene>
<dbReference type="Proteomes" id="UP001281147">
    <property type="component" value="Unassembled WGS sequence"/>
</dbReference>
<protein>
    <submittedName>
        <fullName evidence="1">Uncharacterized protein</fullName>
    </submittedName>
</protein>
<name>A0ACC3MAW0_9PEZI</name>